<evidence type="ECO:0000313" key="2">
    <source>
        <dbReference type="EMBL" id="PKV78496.1"/>
    </source>
</evidence>
<keyword evidence="1" id="KW-0732">Signal</keyword>
<accession>A0A2N3VA79</accession>
<dbReference type="OrthoDB" id="3372193at2"/>
<sequence>MFDKKVLARAAMASVSCAAAAVTFGIGPAQAAGSTTIAPAGANVTATNSGTVKFVAGSVTVTCTSSSTTGAVPAAPGNTNPSGPVSVSIGAPAFSGCTTSMWGVSATITTSGSWAITGQNGTPITGSLAIPTGGMVIKTSGLASCTAVVAPTAPASIAGTWTNGAPSTVSLANASAPIKVTGGFGCPTSSTTGSVTATYKVANTTTPAVPITVGP</sequence>
<evidence type="ECO:0008006" key="4">
    <source>
        <dbReference type="Google" id="ProtNLM"/>
    </source>
</evidence>
<proteinExistence type="predicted"/>
<name>A0A2N3VA79_9NOCA</name>
<dbReference type="Proteomes" id="UP000233766">
    <property type="component" value="Unassembled WGS sequence"/>
</dbReference>
<protein>
    <recommendedName>
        <fullName evidence="4">Ig-like domain-containing protein</fullName>
    </recommendedName>
</protein>
<feature type="signal peptide" evidence="1">
    <location>
        <begin position="1"/>
        <end position="31"/>
    </location>
</feature>
<organism evidence="2 3">
    <name type="scientific">Nocardia fluminea</name>
    <dbReference type="NCBI Taxonomy" id="134984"/>
    <lineage>
        <taxon>Bacteria</taxon>
        <taxon>Bacillati</taxon>
        <taxon>Actinomycetota</taxon>
        <taxon>Actinomycetes</taxon>
        <taxon>Mycobacteriales</taxon>
        <taxon>Nocardiaceae</taxon>
        <taxon>Nocardia</taxon>
    </lineage>
</organism>
<dbReference type="EMBL" id="PJMW01000002">
    <property type="protein sequence ID" value="PKV78496.1"/>
    <property type="molecule type" value="Genomic_DNA"/>
</dbReference>
<comment type="caution">
    <text evidence="2">The sequence shown here is derived from an EMBL/GenBank/DDBJ whole genome shotgun (WGS) entry which is preliminary data.</text>
</comment>
<evidence type="ECO:0000313" key="3">
    <source>
        <dbReference type="Proteomes" id="UP000233766"/>
    </source>
</evidence>
<evidence type="ECO:0000256" key="1">
    <source>
        <dbReference type="SAM" id="SignalP"/>
    </source>
</evidence>
<gene>
    <name evidence="2" type="ORF">ATK86_2869</name>
</gene>
<reference evidence="2 3" key="1">
    <citation type="submission" date="2017-12" db="EMBL/GenBank/DDBJ databases">
        <title>Sequencing the genomes of 1000 Actinobacteria strains.</title>
        <authorList>
            <person name="Klenk H.-P."/>
        </authorList>
    </citation>
    <scope>NUCLEOTIDE SEQUENCE [LARGE SCALE GENOMIC DNA]</scope>
    <source>
        <strain evidence="2 3">DSM 44489</strain>
    </source>
</reference>
<keyword evidence="3" id="KW-1185">Reference proteome</keyword>
<dbReference type="AlphaFoldDB" id="A0A2N3VA79"/>
<feature type="chain" id="PRO_5014982212" description="Ig-like domain-containing protein" evidence="1">
    <location>
        <begin position="32"/>
        <end position="215"/>
    </location>
</feature>